<dbReference type="Proteomes" id="UP000596742">
    <property type="component" value="Unassembled WGS sequence"/>
</dbReference>
<proteinExistence type="predicted"/>
<name>A0A8B6F5X4_MYTGA</name>
<sequence>MSSFNTEGVSCFVSSHWFEVLRPFIFGHWKTSRQSVSNSTLSSNEQDGHNLQKQKIYDVNFETVREATKTQVL</sequence>
<keyword evidence="2" id="KW-1185">Reference proteome</keyword>
<gene>
    <name evidence="1" type="ORF">MGAL_10B083733</name>
</gene>
<comment type="caution">
    <text evidence="1">The sequence shown here is derived from an EMBL/GenBank/DDBJ whole genome shotgun (WGS) entry which is preliminary data.</text>
</comment>
<reference evidence="1" key="1">
    <citation type="submission" date="2018-11" db="EMBL/GenBank/DDBJ databases">
        <authorList>
            <person name="Alioto T."/>
            <person name="Alioto T."/>
        </authorList>
    </citation>
    <scope>NUCLEOTIDE SEQUENCE</scope>
</reference>
<organism evidence="1 2">
    <name type="scientific">Mytilus galloprovincialis</name>
    <name type="common">Mediterranean mussel</name>
    <dbReference type="NCBI Taxonomy" id="29158"/>
    <lineage>
        <taxon>Eukaryota</taxon>
        <taxon>Metazoa</taxon>
        <taxon>Spiralia</taxon>
        <taxon>Lophotrochozoa</taxon>
        <taxon>Mollusca</taxon>
        <taxon>Bivalvia</taxon>
        <taxon>Autobranchia</taxon>
        <taxon>Pteriomorphia</taxon>
        <taxon>Mytilida</taxon>
        <taxon>Mytiloidea</taxon>
        <taxon>Mytilidae</taxon>
        <taxon>Mytilinae</taxon>
        <taxon>Mytilus</taxon>
    </lineage>
</organism>
<accession>A0A8B6F5X4</accession>
<evidence type="ECO:0000313" key="2">
    <source>
        <dbReference type="Proteomes" id="UP000596742"/>
    </source>
</evidence>
<dbReference type="AlphaFoldDB" id="A0A8B6F5X4"/>
<dbReference type="EMBL" id="UYJE01006352">
    <property type="protein sequence ID" value="VDI45241.1"/>
    <property type="molecule type" value="Genomic_DNA"/>
</dbReference>
<protein>
    <submittedName>
        <fullName evidence="1">Uncharacterized protein</fullName>
    </submittedName>
</protein>
<evidence type="ECO:0000313" key="1">
    <source>
        <dbReference type="EMBL" id="VDI45241.1"/>
    </source>
</evidence>